<sequence>EDKPEELTAQLADNNPGWTKDAIRPLYTLRYGGASRKDSQFVSWVVEVDPPTWKAALSRGRVNLDYQTCAVKEYQGVTRCYNCQAYGHVAAACPKKDPICGNCAGQHDTRCCKSNTPKCANCHRAGRRSSHRAGSQYCEAQIRAVANVKCATNYGEAPAPQNMRMDDEGAISVG</sequence>
<dbReference type="RefSeq" id="XP_014261320.1">
    <property type="nucleotide sequence ID" value="XM_014405834.1"/>
</dbReference>
<evidence type="ECO:0000313" key="3">
    <source>
        <dbReference type="EnsemblMetazoa" id="XP_014261320.1"/>
    </source>
</evidence>
<reference evidence="3" key="1">
    <citation type="submission" date="2022-01" db="UniProtKB">
        <authorList>
            <consortium name="EnsemblMetazoa"/>
        </authorList>
    </citation>
    <scope>IDENTIFICATION</scope>
</reference>
<keyword evidence="1" id="KW-0863">Zinc-finger</keyword>
<evidence type="ECO:0000259" key="2">
    <source>
        <dbReference type="PROSITE" id="PS50158"/>
    </source>
</evidence>
<dbReference type="GO" id="GO:0008270">
    <property type="term" value="F:zinc ion binding"/>
    <property type="evidence" value="ECO:0007669"/>
    <property type="project" value="UniProtKB-KW"/>
</dbReference>
<evidence type="ECO:0000256" key="1">
    <source>
        <dbReference type="PROSITE-ProRule" id="PRU00047"/>
    </source>
</evidence>
<dbReference type="AlphaFoldDB" id="A0A8I6SAN4"/>
<dbReference type="InterPro" id="IPR001878">
    <property type="entry name" value="Znf_CCHC"/>
</dbReference>
<dbReference type="Proteomes" id="UP000494040">
    <property type="component" value="Unassembled WGS sequence"/>
</dbReference>
<dbReference type="SMART" id="SM00343">
    <property type="entry name" value="ZnF_C2HC"/>
    <property type="match status" value="1"/>
</dbReference>
<evidence type="ECO:0000313" key="4">
    <source>
        <dbReference type="Proteomes" id="UP000494040"/>
    </source>
</evidence>
<proteinExistence type="predicted"/>
<dbReference type="GO" id="GO:0003676">
    <property type="term" value="F:nucleic acid binding"/>
    <property type="evidence" value="ECO:0007669"/>
    <property type="project" value="InterPro"/>
</dbReference>
<dbReference type="PROSITE" id="PS50158">
    <property type="entry name" value="ZF_CCHC"/>
    <property type="match status" value="1"/>
</dbReference>
<name>A0A8I6SAN4_CIMLE</name>
<accession>A0A8I6SAN4</accession>
<dbReference type="OMA" id="NTPKCAN"/>
<dbReference type="EnsemblMetazoa" id="XM_014405834.1">
    <property type="protein sequence ID" value="XP_014261320.1"/>
    <property type="gene ID" value="LOC106673652"/>
</dbReference>
<keyword evidence="4" id="KW-1185">Reference proteome</keyword>
<keyword evidence="1" id="KW-0862">Zinc</keyword>
<dbReference type="KEGG" id="clec:106673652"/>
<feature type="domain" description="CCHC-type" evidence="2">
    <location>
        <begin position="79"/>
        <end position="95"/>
    </location>
</feature>
<organism evidence="3 4">
    <name type="scientific">Cimex lectularius</name>
    <name type="common">Bed bug</name>
    <name type="synonym">Acanthia lectularia</name>
    <dbReference type="NCBI Taxonomy" id="79782"/>
    <lineage>
        <taxon>Eukaryota</taxon>
        <taxon>Metazoa</taxon>
        <taxon>Ecdysozoa</taxon>
        <taxon>Arthropoda</taxon>
        <taxon>Hexapoda</taxon>
        <taxon>Insecta</taxon>
        <taxon>Pterygota</taxon>
        <taxon>Neoptera</taxon>
        <taxon>Paraneoptera</taxon>
        <taxon>Hemiptera</taxon>
        <taxon>Heteroptera</taxon>
        <taxon>Panheteroptera</taxon>
        <taxon>Cimicomorpha</taxon>
        <taxon>Cimicidae</taxon>
        <taxon>Cimex</taxon>
    </lineage>
</organism>
<dbReference type="GeneID" id="106673652"/>
<protein>
    <recommendedName>
        <fullName evidence="2">CCHC-type domain-containing protein</fullName>
    </recommendedName>
</protein>
<dbReference type="Gene3D" id="4.10.60.10">
    <property type="entry name" value="Zinc finger, CCHC-type"/>
    <property type="match status" value="1"/>
</dbReference>
<dbReference type="OrthoDB" id="6626910at2759"/>
<keyword evidence="1" id="KW-0479">Metal-binding</keyword>
<dbReference type="Pfam" id="PF00098">
    <property type="entry name" value="zf-CCHC"/>
    <property type="match status" value="1"/>
</dbReference>